<evidence type="ECO:0000313" key="2">
    <source>
        <dbReference type="Proteomes" id="UP000290289"/>
    </source>
</evidence>
<reference evidence="1 2" key="1">
    <citation type="submission" date="2018-10" db="EMBL/GenBank/DDBJ databases">
        <title>A high-quality apple genome assembly.</title>
        <authorList>
            <person name="Hu J."/>
        </authorList>
    </citation>
    <scope>NUCLEOTIDE SEQUENCE [LARGE SCALE GENOMIC DNA]</scope>
    <source>
        <strain evidence="2">cv. HFTH1</strain>
        <tissue evidence="1">Young leaf</tissue>
    </source>
</reference>
<accession>A0A498KPE3</accession>
<name>A0A498KPE3_MALDO</name>
<dbReference type="Proteomes" id="UP000290289">
    <property type="component" value="Chromosome 1"/>
</dbReference>
<sequence length="136" mass="15280">VRHGLISPQNKFGLQAQGRKNRLQEGRAQSIGPNRALIRYGGEHGYPSKVRIRCGTNAHTLAEAVIMCDAMYKRDNKSPEGLNWFSGRVIIKAQRARPATLGVGIHPRWSTASLWVEFYGQCKTWFIGEPKFDNEG</sequence>
<organism evidence="1 2">
    <name type="scientific">Malus domestica</name>
    <name type="common">Apple</name>
    <name type="synonym">Pyrus malus</name>
    <dbReference type="NCBI Taxonomy" id="3750"/>
    <lineage>
        <taxon>Eukaryota</taxon>
        <taxon>Viridiplantae</taxon>
        <taxon>Streptophyta</taxon>
        <taxon>Embryophyta</taxon>
        <taxon>Tracheophyta</taxon>
        <taxon>Spermatophyta</taxon>
        <taxon>Magnoliopsida</taxon>
        <taxon>eudicotyledons</taxon>
        <taxon>Gunneridae</taxon>
        <taxon>Pentapetalae</taxon>
        <taxon>rosids</taxon>
        <taxon>fabids</taxon>
        <taxon>Rosales</taxon>
        <taxon>Rosaceae</taxon>
        <taxon>Amygdaloideae</taxon>
        <taxon>Maleae</taxon>
        <taxon>Malus</taxon>
    </lineage>
</organism>
<proteinExistence type="predicted"/>
<dbReference type="EMBL" id="RDQH01000327">
    <property type="protein sequence ID" value="RXI07555.1"/>
    <property type="molecule type" value="Genomic_DNA"/>
</dbReference>
<dbReference type="AlphaFoldDB" id="A0A498KPE3"/>
<protein>
    <submittedName>
        <fullName evidence="1">Uncharacterized protein</fullName>
    </submittedName>
</protein>
<keyword evidence="2" id="KW-1185">Reference proteome</keyword>
<evidence type="ECO:0000313" key="1">
    <source>
        <dbReference type="EMBL" id="RXI07555.1"/>
    </source>
</evidence>
<comment type="caution">
    <text evidence="1">The sequence shown here is derived from an EMBL/GenBank/DDBJ whole genome shotgun (WGS) entry which is preliminary data.</text>
</comment>
<gene>
    <name evidence="1" type="ORF">DVH24_005328</name>
</gene>
<feature type="non-terminal residue" evidence="1">
    <location>
        <position position="1"/>
    </location>
</feature>